<dbReference type="Proteomes" id="UP000076830">
    <property type="component" value="Chromosome"/>
</dbReference>
<feature type="transmembrane region" description="Helical" evidence="1">
    <location>
        <begin position="73"/>
        <end position="91"/>
    </location>
</feature>
<evidence type="ECO:0000313" key="2">
    <source>
        <dbReference type="EMBL" id="ANB18204.1"/>
    </source>
</evidence>
<evidence type="ECO:0000313" key="3">
    <source>
        <dbReference type="Proteomes" id="UP000076830"/>
    </source>
</evidence>
<name>A0A160DV53_9GAMM</name>
<accession>A0A160DV53</accession>
<dbReference type="InterPro" id="IPR025695">
    <property type="entry name" value="DoxX-like"/>
</dbReference>
<dbReference type="RefSeq" id="WP_067647312.1">
    <property type="nucleotide sequence ID" value="NZ_CP015249.1"/>
</dbReference>
<keyword evidence="1" id="KW-1133">Transmembrane helix</keyword>
<evidence type="ECO:0000256" key="1">
    <source>
        <dbReference type="SAM" id="Phobius"/>
    </source>
</evidence>
<keyword evidence="1" id="KW-0472">Membrane</keyword>
<dbReference type="EMBL" id="CP015249">
    <property type="protein sequence ID" value="ANB18204.1"/>
    <property type="molecule type" value="Genomic_DNA"/>
</dbReference>
<feature type="transmembrane region" description="Helical" evidence="1">
    <location>
        <begin position="97"/>
        <end position="117"/>
    </location>
</feature>
<reference evidence="2 3" key="1">
    <citation type="submission" date="2016-04" db="EMBL/GenBank/DDBJ databases">
        <title>Complete genome sequence of Dokdonella koreensis DS-123T.</title>
        <authorList>
            <person name="Kim J.F."/>
            <person name="Lee H."/>
            <person name="Kwak M.-J."/>
        </authorList>
    </citation>
    <scope>NUCLEOTIDE SEQUENCE [LARGE SCALE GENOMIC DNA]</scope>
    <source>
        <strain evidence="2 3">DS-123</strain>
    </source>
</reference>
<keyword evidence="3" id="KW-1185">Reference proteome</keyword>
<proteinExistence type="predicted"/>
<dbReference type="STRING" id="1300342.I596_2192"/>
<organism evidence="2 3">
    <name type="scientific">Dokdonella koreensis DS-123</name>
    <dbReference type="NCBI Taxonomy" id="1300342"/>
    <lineage>
        <taxon>Bacteria</taxon>
        <taxon>Pseudomonadati</taxon>
        <taxon>Pseudomonadota</taxon>
        <taxon>Gammaproteobacteria</taxon>
        <taxon>Lysobacterales</taxon>
        <taxon>Rhodanobacteraceae</taxon>
        <taxon>Dokdonella</taxon>
    </lineage>
</organism>
<keyword evidence="1" id="KW-0812">Transmembrane</keyword>
<protein>
    <submittedName>
        <fullName evidence="2">NAD-dependent epimerase/dehydratase</fullName>
    </submittedName>
</protein>
<feature type="transmembrane region" description="Helical" evidence="1">
    <location>
        <begin position="45"/>
        <end position="66"/>
    </location>
</feature>
<dbReference type="OrthoDB" id="9776313at2"/>
<sequence length="121" mass="12916">MNAGNATVLRISLVIVWLAKAAVSLWEINGQSTDLLVGAGIGDRHVRIVLIAAGAGTDLLIGLAMALWPSRRIYLLALALMLCMTVIATVLDPSLWLHPLGPLTKNVPIAAILWFLIRAGK</sequence>
<dbReference type="Pfam" id="PF13781">
    <property type="entry name" value="DoxX_3"/>
    <property type="match status" value="1"/>
</dbReference>
<gene>
    <name evidence="2" type="ORF">I596_2192</name>
</gene>
<dbReference type="AlphaFoldDB" id="A0A160DV53"/>
<dbReference type="KEGG" id="dko:I596_2192"/>